<accession>A0A914QKX9</accession>
<protein>
    <submittedName>
        <fullName evidence="3">Uncharacterized protein</fullName>
    </submittedName>
</protein>
<organism evidence="2 3">
    <name type="scientific">Panagrolaimus davidi</name>
    <dbReference type="NCBI Taxonomy" id="227884"/>
    <lineage>
        <taxon>Eukaryota</taxon>
        <taxon>Metazoa</taxon>
        <taxon>Ecdysozoa</taxon>
        <taxon>Nematoda</taxon>
        <taxon>Chromadorea</taxon>
        <taxon>Rhabditida</taxon>
        <taxon>Tylenchina</taxon>
        <taxon>Panagrolaimomorpha</taxon>
        <taxon>Panagrolaimoidea</taxon>
        <taxon>Panagrolaimidae</taxon>
        <taxon>Panagrolaimus</taxon>
    </lineage>
</organism>
<keyword evidence="1" id="KW-0472">Membrane</keyword>
<evidence type="ECO:0000256" key="1">
    <source>
        <dbReference type="SAM" id="Phobius"/>
    </source>
</evidence>
<dbReference type="Proteomes" id="UP000887578">
    <property type="component" value="Unplaced"/>
</dbReference>
<sequence>METVNPDGTVQGGNVDKKLETIGTTINALTLGINTGIAFTLNALIIYKLKKETQINMVPVEKSIELISLIKIISVPLDANVMNDKWKFTFTEDVENSALLEFDVFEKPRKQASPAFLLAIMLKEHLKAIKKETRKRPTKLGFPLLEEIENLEAKNRVENGLKDDCEKIKI</sequence>
<name>A0A914QKX9_9BILA</name>
<keyword evidence="2" id="KW-1185">Reference proteome</keyword>
<keyword evidence="1" id="KW-1133">Transmembrane helix</keyword>
<dbReference type="WBParaSite" id="PDA_v2.g4287.t1">
    <property type="protein sequence ID" value="PDA_v2.g4287.t1"/>
    <property type="gene ID" value="PDA_v2.g4287"/>
</dbReference>
<evidence type="ECO:0000313" key="3">
    <source>
        <dbReference type="WBParaSite" id="PDA_v2.g4287.t1"/>
    </source>
</evidence>
<evidence type="ECO:0000313" key="2">
    <source>
        <dbReference type="Proteomes" id="UP000887578"/>
    </source>
</evidence>
<reference evidence="3" key="1">
    <citation type="submission" date="2022-11" db="UniProtKB">
        <authorList>
            <consortium name="WormBaseParasite"/>
        </authorList>
    </citation>
    <scope>IDENTIFICATION</scope>
</reference>
<keyword evidence="1" id="KW-0812">Transmembrane</keyword>
<feature type="transmembrane region" description="Helical" evidence="1">
    <location>
        <begin position="26"/>
        <end position="47"/>
    </location>
</feature>
<dbReference type="AlphaFoldDB" id="A0A914QKX9"/>
<proteinExistence type="predicted"/>